<dbReference type="EMBL" id="CP108330">
    <property type="protein sequence ID" value="WUR35688.1"/>
    <property type="molecule type" value="Genomic_DNA"/>
</dbReference>
<organism evidence="1 3">
    <name type="scientific">Streptomyces griseoaurantiacus</name>
    <dbReference type="NCBI Taxonomy" id="68213"/>
    <lineage>
        <taxon>Bacteria</taxon>
        <taxon>Bacillati</taxon>
        <taxon>Actinomycetota</taxon>
        <taxon>Actinomycetes</taxon>
        <taxon>Kitasatosporales</taxon>
        <taxon>Streptomycetaceae</taxon>
        <taxon>Streptomyces</taxon>
        <taxon>Streptomyces aurantiacus group</taxon>
    </lineage>
</organism>
<dbReference type="Proteomes" id="UP001432161">
    <property type="component" value="Chromosome"/>
</dbReference>
<dbReference type="AlphaFoldDB" id="A0A1G7YBV2"/>
<evidence type="ECO:0000313" key="4">
    <source>
        <dbReference type="Proteomes" id="UP001432161"/>
    </source>
</evidence>
<evidence type="ECO:0000313" key="2">
    <source>
        <dbReference type="EMBL" id="WUR35688.1"/>
    </source>
</evidence>
<name>A0A1G7YBV2_9ACTN</name>
<reference evidence="2" key="2">
    <citation type="submission" date="2022-10" db="EMBL/GenBank/DDBJ databases">
        <title>The complete genomes of actinobacterial strains from the NBC collection.</title>
        <authorList>
            <person name="Joergensen T.S."/>
            <person name="Alvarez Arevalo M."/>
            <person name="Sterndorff E.B."/>
            <person name="Faurdal D."/>
            <person name="Vuksanovic O."/>
            <person name="Mourched A.-S."/>
            <person name="Charusanti P."/>
            <person name="Shaw S."/>
            <person name="Blin K."/>
            <person name="Weber T."/>
        </authorList>
    </citation>
    <scope>NUCLEOTIDE SEQUENCE</scope>
    <source>
        <strain evidence="2">NBC_00489</strain>
    </source>
</reference>
<accession>A0A1G7YBV2</accession>
<protein>
    <submittedName>
        <fullName evidence="2">Fic family toxin-antitoxin system, toxin component</fullName>
    </submittedName>
</protein>
<gene>
    <name evidence="2" type="ORF">OHN36_00110</name>
    <name evidence="1" type="ORF">SAMN05216260_13815</name>
</gene>
<keyword evidence="4" id="KW-1185">Reference proteome</keyword>
<reference evidence="1 3" key="1">
    <citation type="submission" date="2016-10" db="EMBL/GenBank/DDBJ databases">
        <authorList>
            <person name="de Groot N.N."/>
        </authorList>
    </citation>
    <scope>NUCLEOTIDE SEQUENCE [LARGE SCALE GENOMIC DNA]</scope>
    <source>
        <strain evidence="1 3">CGMCC 4.1859</strain>
    </source>
</reference>
<dbReference type="EMBL" id="FNAX01000038">
    <property type="protein sequence ID" value="SDG93951.1"/>
    <property type="molecule type" value="Genomic_DNA"/>
</dbReference>
<dbReference type="Proteomes" id="UP000198614">
    <property type="component" value="Unassembled WGS sequence"/>
</dbReference>
<sequence length="125" mass="13337">MDLHIDVPWILQVAEVAGAADPAPEDYGVPVAAVACHRAELLDTPVYDGPYARAAALVHLLGRCRWLERSNLAVAAATGVMYLEASGITVKPAREDALALRDLLRDPACTASRIAALLRGWPRVG</sequence>
<evidence type="ECO:0000313" key="1">
    <source>
        <dbReference type="EMBL" id="SDG93951.1"/>
    </source>
</evidence>
<dbReference type="OrthoDB" id="4295590at2"/>
<evidence type="ECO:0000313" key="3">
    <source>
        <dbReference type="Proteomes" id="UP000198614"/>
    </source>
</evidence>
<proteinExistence type="predicted"/>